<dbReference type="Pfam" id="PF08241">
    <property type="entry name" value="Methyltransf_11"/>
    <property type="match status" value="1"/>
</dbReference>
<dbReference type="GO" id="GO:0032259">
    <property type="term" value="P:methylation"/>
    <property type="evidence" value="ECO:0007669"/>
    <property type="project" value="UniProtKB-KW"/>
</dbReference>
<accession>A0A5M6CEV2</accession>
<sequence>MKRLFIHIVKSTLPFSLRVELRKLNWKSRYYLQSIAHSTKEKVFCPIEEKEYNCFIPETKGVWSSLISPGNGARSRHRLIWLYLKKNTNIFSGDCSLLHIAPEFCYYGILKSLPKLHYMPGDKMVEGYGKQSGVAYMDLLDLKLDDNSIDYVLCNQVLEHIPDDRTAMKEIYRVLKPGATAIITVPIDENISATYEDFSITSPAEREKHFGQWDHVRWYAKDITERFKEAGFKNVELVRFGEQFSEADYKKYGLCEDLILVAKK</sequence>
<dbReference type="GO" id="GO:0008757">
    <property type="term" value="F:S-adenosylmethionine-dependent methyltransferase activity"/>
    <property type="evidence" value="ECO:0007669"/>
    <property type="project" value="InterPro"/>
</dbReference>
<gene>
    <name evidence="2" type="ORF">F0919_16720</name>
</gene>
<proteinExistence type="predicted"/>
<dbReference type="RefSeq" id="WP_150033935.1">
    <property type="nucleotide sequence ID" value="NZ_VWSH01000004.1"/>
</dbReference>
<dbReference type="InterPro" id="IPR013216">
    <property type="entry name" value="Methyltransf_11"/>
</dbReference>
<dbReference type="SUPFAM" id="SSF53335">
    <property type="entry name" value="S-adenosyl-L-methionine-dependent methyltransferases"/>
    <property type="match status" value="1"/>
</dbReference>
<dbReference type="EMBL" id="VWSH01000004">
    <property type="protein sequence ID" value="KAA5532432.1"/>
    <property type="molecule type" value="Genomic_DNA"/>
</dbReference>
<keyword evidence="2" id="KW-0489">Methyltransferase</keyword>
<dbReference type="InterPro" id="IPR029063">
    <property type="entry name" value="SAM-dependent_MTases_sf"/>
</dbReference>
<name>A0A5M6CEV2_9BACT</name>
<evidence type="ECO:0000259" key="1">
    <source>
        <dbReference type="Pfam" id="PF08241"/>
    </source>
</evidence>
<dbReference type="Gene3D" id="3.40.50.150">
    <property type="entry name" value="Vaccinia Virus protein VP39"/>
    <property type="match status" value="1"/>
</dbReference>
<organism evidence="2 3">
    <name type="scientific">Taibaiella lutea</name>
    <dbReference type="NCBI Taxonomy" id="2608001"/>
    <lineage>
        <taxon>Bacteria</taxon>
        <taxon>Pseudomonadati</taxon>
        <taxon>Bacteroidota</taxon>
        <taxon>Chitinophagia</taxon>
        <taxon>Chitinophagales</taxon>
        <taxon>Chitinophagaceae</taxon>
        <taxon>Taibaiella</taxon>
    </lineage>
</organism>
<keyword evidence="3" id="KW-1185">Reference proteome</keyword>
<dbReference type="Proteomes" id="UP000323632">
    <property type="component" value="Unassembled WGS sequence"/>
</dbReference>
<protein>
    <submittedName>
        <fullName evidence="2">Methyltransferase domain-containing protein</fullName>
    </submittedName>
</protein>
<keyword evidence="2" id="KW-0808">Transferase</keyword>
<evidence type="ECO:0000313" key="2">
    <source>
        <dbReference type="EMBL" id="KAA5532432.1"/>
    </source>
</evidence>
<dbReference type="AlphaFoldDB" id="A0A5M6CEV2"/>
<dbReference type="CDD" id="cd02440">
    <property type="entry name" value="AdoMet_MTases"/>
    <property type="match status" value="1"/>
</dbReference>
<comment type="caution">
    <text evidence="2">The sequence shown here is derived from an EMBL/GenBank/DDBJ whole genome shotgun (WGS) entry which is preliminary data.</text>
</comment>
<evidence type="ECO:0000313" key="3">
    <source>
        <dbReference type="Proteomes" id="UP000323632"/>
    </source>
</evidence>
<reference evidence="2 3" key="1">
    <citation type="submission" date="2019-09" db="EMBL/GenBank/DDBJ databases">
        <title>Genome sequence and assembly of Taibaiella sp.</title>
        <authorList>
            <person name="Chhetri G."/>
        </authorList>
    </citation>
    <scope>NUCLEOTIDE SEQUENCE [LARGE SCALE GENOMIC DNA]</scope>
    <source>
        <strain evidence="2 3">KVB11</strain>
    </source>
</reference>
<feature type="domain" description="Methyltransferase type 11" evidence="1">
    <location>
        <begin position="135"/>
        <end position="183"/>
    </location>
</feature>